<dbReference type="InterPro" id="IPR011010">
    <property type="entry name" value="DNA_brk_join_enz"/>
</dbReference>
<feature type="active site" evidence="9">
    <location>
        <position position="271"/>
    </location>
</feature>
<dbReference type="HAMAP" id="MF_01808">
    <property type="entry name" value="Recomb_XerC_XerD"/>
    <property type="match status" value="1"/>
</dbReference>
<dbReference type="GO" id="GO:0009037">
    <property type="term" value="F:tyrosine-based site-specific recombinase activity"/>
    <property type="evidence" value="ECO:0007669"/>
    <property type="project" value="UniProtKB-UniRule"/>
</dbReference>
<comment type="subunit">
    <text evidence="9">Forms a cyclic heterotetrameric complex composed of two molecules of XerC and two molecules of XerD.</text>
</comment>
<comment type="similarity">
    <text evidence="9">Belongs to the 'phage' integrase family. XerC subfamily.</text>
</comment>
<comment type="subcellular location">
    <subcellularLocation>
        <location evidence="1 9">Cytoplasm</location>
    </subcellularLocation>
</comment>
<sequence>MSHAGPPPDAPHDSAADDSTEAESRLLAQFGEHLRLERSRSEATITAYTADLELLLAWARRREAAVEQIDLSVLRGWLAELHARGASASTLARRTSALRTFFGWTTATGRTPSDPTLRLKAPRRGSHLPEVVGASDLQAILDDLAARAQDAKSSERDRALASRDLVIVELLWATGVRVAELSGLDVDDLDRQRRTLRVTGKGDKQRVVPYGAPADAALERWLSRRAELSSPASGPALLLGSRGGRLGTRQIREVVDRELAARPDVAARGPHALRHSAATHLLDGGADLRSVQELLGHESVSTTQIYTHVSVDRLGAAFQQAHPRA</sequence>
<dbReference type="InterPro" id="IPR004107">
    <property type="entry name" value="Integrase_SAM-like_N"/>
</dbReference>
<accession>M2XTQ3</accession>
<feature type="active site" evidence="9">
    <location>
        <position position="297"/>
    </location>
</feature>
<comment type="function">
    <text evidence="9">Site-specific tyrosine recombinase, which acts by catalyzing the cutting and rejoining of the recombining DNA molecules. The XerC-XerD complex is essential to convert dimers of the bacterial chromosome into monomers to permit their segregation at cell division. It also contributes to the segregational stability of plasmids.</text>
</comment>
<dbReference type="Proteomes" id="UP000009877">
    <property type="component" value="Unassembled WGS sequence"/>
</dbReference>
<evidence type="ECO:0000256" key="6">
    <source>
        <dbReference type="ARBA" id="ARBA00023125"/>
    </source>
</evidence>
<dbReference type="Pfam" id="PF02899">
    <property type="entry name" value="Phage_int_SAM_1"/>
    <property type="match status" value="1"/>
</dbReference>
<evidence type="ECO:0000256" key="7">
    <source>
        <dbReference type="ARBA" id="ARBA00023172"/>
    </source>
</evidence>
<dbReference type="PROSITE" id="PS51898">
    <property type="entry name" value="TYR_RECOMBINASE"/>
    <property type="match status" value="1"/>
</dbReference>
<gene>
    <name evidence="9" type="primary">xerC</name>
    <name evidence="13" type="ORF">C884_00672</name>
</gene>
<dbReference type="GO" id="GO:0003677">
    <property type="term" value="F:DNA binding"/>
    <property type="evidence" value="ECO:0007669"/>
    <property type="project" value="UniProtKB-UniRule"/>
</dbReference>
<evidence type="ECO:0000313" key="13">
    <source>
        <dbReference type="EMBL" id="EME36193.1"/>
    </source>
</evidence>
<dbReference type="InterPro" id="IPR023009">
    <property type="entry name" value="Tyrosine_recombinase_XerC/XerD"/>
</dbReference>
<dbReference type="Gene3D" id="1.10.150.130">
    <property type="match status" value="1"/>
</dbReference>
<evidence type="ECO:0000313" key="14">
    <source>
        <dbReference type="Proteomes" id="UP000009877"/>
    </source>
</evidence>
<feature type="active site" evidence="9">
    <location>
        <position position="201"/>
    </location>
</feature>
<keyword evidence="7 9" id="KW-0233">DNA recombination</keyword>
<dbReference type="RefSeq" id="WP_006215095.1">
    <property type="nucleotide sequence ID" value="NZ_ANHZ02000017.1"/>
</dbReference>
<dbReference type="PROSITE" id="PS51900">
    <property type="entry name" value="CB"/>
    <property type="match status" value="1"/>
</dbReference>
<feature type="region of interest" description="Disordered" evidence="10">
    <location>
        <begin position="1"/>
        <end position="22"/>
    </location>
</feature>
<dbReference type="InterPro" id="IPR010998">
    <property type="entry name" value="Integrase_recombinase_N"/>
</dbReference>
<dbReference type="EMBL" id="ANHZ02000017">
    <property type="protein sequence ID" value="EME36193.1"/>
    <property type="molecule type" value="Genomic_DNA"/>
</dbReference>
<evidence type="ECO:0000256" key="3">
    <source>
        <dbReference type="ARBA" id="ARBA00022618"/>
    </source>
</evidence>
<keyword evidence="2 9" id="KW-0963">Cytoplasm</keyword>
<keyword evidence="3 9" id="KW-0132">Cell division</keyword>
<dbReference type="SUPFAM" id="SSF56349">
    <property type="entry name" value="DNA breaking-rejoining enzymes"/>
    <property type="match status" value="1"/>
</dbReference>
<dbReference type="AlphaFoldDB" id="M2XTQ3"/>
<evidence type="ECO:0000256" key="8">
    <source>
        <dbReference type="ARBA" id="ARBA00023306"/>
    </source>
</evidence>
<evidence type="ECO:0000256" key="5">
    <source>
        <dbReference type="ARBA" id="ARBA00022908"/>
    </source>
</evidence>
<evidence type="ECO:0000256" key="10">
    <source>
        <dbReference type="SAM" id="MobiDB-lite"/>
    </source>
</evidence>
<keyword evidence="4 9" id="KW-0159">Chromosome partition</keyword>
<feature type="domain" description="Tyr recombinase" evidence="11">
    <location>
        <begin position="127"/>
        <end position="319"/>
    </location>
</feature>
<dbReference type="GO" id="GO:0006313">
    <property type="term" value="P:DNA transposition"/>
    <property type="evidence" value="ECO:0007669"/>
    <property type="project" value="UniProtKB-UniRule"/>
</dbReference>
<dbReference type="InterPro" id="IPR013762">
    <property type="entry name" value="Integrase-like_cat_sf"/>
</dbReference>
<organism evidence="13 14">
    <name type="scientific">Kocuria palustris PEL</name>
    <dbReference type="NCBI Taxonomy" id="1236550"/>
    <lineage>
        <taxon>Bacteria</taxon>
        <taxon>Bacillati</taxon>
        <taxon>Actinomycetota</taxon>
        <taxon>Actinomycetes</taxon>
        <taxon>Micrococcales</taxon>
        <taxon>Micrococcaceae</taxon>
        <taxon>Kocuria</taxon>
    </lineage>
</organism>
<feature type="active site" evidence="9">
    <location>
        <position position="177"/>
    </location>
</feature>
<dbReference type="PANTHER" id="PTHR30349:SF77">
    <property type="entry name" value="TYROSINE RECOMBINASE XERC"/>
    <property type="match status" value="1"/>
</dbReference>
<keyword evidence="8 9" id="KW-0131">Cell cycle</keyword>
<comment type="caution">
    <text evidence="13">The sequence shown here is derived from an EMBL/GenBank/DDBJ whole genome shotgun (WGS) entry which is preliminary data.</text>
</comment>
<dbReference type="InterPro" id="IPR050090">
    <property type="entry name" value="Tyrosine_recombinase_XerCD"/>
</dbReference>
<feature type="active site" description="O-(3'-phospho-DNA)-tyrosine intermediate" evidence="9">
    <location>
        <position position="306"/>
    </location>
</feature>
<protein>
    <recommendedName>
        <fullName evidence="9">Tyrosine recombinase XerC</fullName>
    </recommendedName>
</protein>
<keyword evidence="6 9" id="KW-0238">DNA-binding</keyword>
<feature type="domain" description="Core-binding (CB)" evidence="12">
    <location>
        <begin position="21"/>
        <end position="106"/>
    </location>
</feature>
<name>M2XTQ3_9MICC</name>
<evidence type="ECO:0000256" key="9">
    <source>
        <dbReference type="HAMAP-Rule" id="MF_01808"/>
    </source>
</evidence>
<evidence type="ECO:0000256" key="1">
    <source>
        <dbReference type="ARBA" id="ARBA00004496"/>
    </source>
</evidence>
<dbReference type="Gene3D" id="1.10.443.10">
    <property type="entry name" value="Intergrase catalytic core"/>
    <property type="match status" value="1"/>
</dbReference>
<keyword evidence="5 9" id="KW-0229">DNA integration</keyword>
<reference evidence="13 14" key="1">
    <citation type="journal article" date="2014" name="Genome Announc.">
        <title>Draft Genome Sequence of Kocuria palustris PEL.</title>
        <authorList>
            <person name="Sharma G."/>
            <person name="Khatri I."/>
            <person name="Subramanian S."/>
        </authorList>
    </citation>
    <scope>NUCLEOTIDE SEQUENCE [LARGE SCALE GENOMIC DNA]</scope>
    <source>
        <strain evidence="13 14">PEL</strain>
    </source>
</reference>
<dbReference type="InterPro" id="IPR044068">
    <property type="entry name" value="CB"/>
</dbReference>
<evidence type="ECO:0000256" key="2">
    <source>
        <dbReference type="ARBA" id="ARBA00022490"/>
    </source>
</evidence>
<dbReference type="PANTHER" id="PTHR30349">
    <property type="entry name" value="PHAGE INTEGRASE-RELATED"/>
    <property type="match status" value="1"/>
</dbReference>
<dbReference type="InterPro" id="IPR002104">
    <property type="entry name" value="Integrase_catalytic"/>
</dbReference>
<keyword evidence="14" id="KW-1185">Reference proteome</keyword>
<proteinExistence type="inferred from homology"/>
<evidence type="ECO:0000259" key="11">
    <source>
        <dbReference type="PROSITE" id="PS51898"/>
    </source>
</evidence>
<evidence type="ECO:0000256" key="4">
    <source>
        <dbReference type="ARBA" id="ARBA00022829"/>
    </source>
</evidence>
<dbReference type="GO" id="GO:0051301">
    <property type="term" value="P:cell division"/>
    <property type="evidence" value="ECO:0007669"/>
    <property type="project" value="UniProtKB-KW"/>
</dbReference>
<dbReference type="Pfam" id="PF00589">
    <property type="entry name" value="Phage_integrase"/>
    <property type="match status" value="1"/>
</dbReference>
<dbReference type="GO" id="GO:0005737">
    <property type="term" value="C:cytoplasm"/>
    <property type="evidence" value="ECO:0007669"/>
    <property type="project" value="UniProtKB-SubCell"/>
</dbReference>
<dbReference type="GO" id="GO:0007059">
    <property type="term" value="P:chromosome segregation"/>
    <property type="evidence" value="ECO:0007669"/>
    <property type="project" value="UniProtKB-UniRule"/>
</dbReference>
<feature type="active site" evidence="9">
    <location>
        <position position="274"/>
    </location>
</feature>
<evidence type="ECO:0000259" key="12">
    <source>
        <dbReference type="PROSITE" id="PS51900"/>
    </source>
</evidence>
<dbReference type="STRING" id="71999.KPaMU14_04685"/>